<dbReference type="Proteomes" id="UP000266273">
    <property type="component" value="Unassembled WGS sequence"/>
</dbReference>
<dbReference type="InterPro" id="IPR026360">
    <property type="entry name" value="Xnuc_lig_assoc"/>
</dbReference>
<protein>
    <submittedName>
        <fullName evidence="1">Putative mRNA 3-end processing factor</fullName>
    </submittedName>
</protein>
<dbReference type="EMBL" id="QXDF01000001">
    <property type="protein sequence ID" value="RIA56307.1"/>
    <property type="molecule type" value="Genomic_DNA"/>
</dbReference>
<name>A0A397Q9W6_9HYPH</name>
<dbReference type="Gene3D" id="3.60.15.10">
    <property type="entry name" value="Ribonuclease Z/Hydroxyacylglutathione hydrolase-like"/>
    <property type="match status" value="1"/>
</dbReference>
<dbReference type="AlphaFoldDB" id="A0A397Q9W6"/>
<reference evidence="1 2" key="1">
    <citation type="submission" date="2018-08" db="EMBL/GenBank/DDBJ databases">
        <title>Genomic Encyclopedia of Archaeal and Bacterial Type Strains, Phase II (KMG-II): from individual species to whole genera.</title>
        <authorList>
            <person name="Goeker M."/>
        </authorList>
    </citation>
    <scope>NUCLEOTIDE SEQUENCE [LARGE SCALE GENOMIC DNA]</scope>
    <source>
        <strain evidence="1 2">DSM 5002</strain>
    </source>
</reference>
<dbReference type="GO" id="GO:0004521">
    <property type="term" value="F:RNA endonuclease activity"/>
    <property type="evidence" value="ECO:0007669"/>
    <property type="project" value="TreeGrafter"/>
</dbReference>
<dbReference type="SUPFAM" id="SSF56281">
    <property type="entry name" value="Metallo-hydrolase/oxidoreductase"/>
    <property type="match status" value="1"/>
</dbReference>
<dbReference type="PANTHER" id="PTHR11203:SF49">
    <property type="entry name" value="BLL1145 PROTEIN"/>
    <property type="match status" value="1"/>
</dbReference>
<evidence type="ECO:0000313" key="1">
    <source>
        <dbReference type="EMBL" id="RIA56307.1"/>
    </source>
</evidence>
<sequence length="340" mass="37578">MQKGQSHPSTWMEVRPEGLFCRPGGFYIDPIRPVKHALITHGHADHARAGHECVMATPETLAIMASRAGADFAEHQIPMPYGEVTGTSGVRISFHPAGHILGSAQILLEHADTRLVVSGDYKREHDPTCAPFEPVPCDVFVTEATFGLPVFRTPPVEGEIDKLLGSLRLFPERCHAVGVYALGKCQRLIRALRDAGYDRPIYLHGALVKLCALYEEHGIALGDLVRVSEVPREKLAGEIVLCPPGSLTDRWSRKLPNVLPAMASGWMQVRARAKQRRVELPLIISDHADWDDLIRTIEDVGAREIWVTHGREDALVHQAKRMGLKARALSLIGYEEDAAD</sequence>
<accession>A0A397Q9W6</accession>
<organism evidence="1 2">
    <name type="scientific">Dichotomicrobium thermohalophilum</name>
    <dbReference type="NCBI Taxonomy" id="933063"/>
    <lineage>
        <taxon>Bacteria</taxon>
        <taxon>Pseudomonadati</taxon>
        <taxon>Pseudomonadota</taxon>
        <taxon>Alphaproteobacteria</taxon>
        <taxon>Hyphomicrobiales</taxon>
        <taxon>Hyphomicrobiaceae</taxon>
        <taxon>Dichotomicrobium</taxon>
    </lineage>
</organism>
<dbReference type="NCBIfam" id="TIGR04122">
    <property type="entry name" value="Xnuc_lig_assoc"/>
    <property type="match status" value="1"/>
</dbReference>
<dbReference type="InterPro" id="IPR050698">
    <property type="entry name" value="MBL"/>
</dbReference>
<dbReference type="PANTHER" id="PTHR11203">
    <property type="entry name" value="CLEAVAGE AND POLYADENYLATION SPECIFICITY FACTOR FAMILY MEMBER"/>
    <property type="match status" value="1"/>
</dbReference>
<evidence type="ECO:0000313" key="2">
    <source>
        <dbReference type="Proteomes" id="UP000266273"/>
    </source>
</evidence>
<comment type="caution">
    <text evidence="1">The sequence shown here is derived from an EMBL/GenBank/DDBJ whole genome shotgun (WGS) entry which is preliminary data.</text>
</comment>
<proteinExistence type="predicted"/>
<dbReference type="InterPro" id="IPR036866">
    <property type="entry name" value="RibonucZ/Hydroxyglut_hydro"/>
</dbReference>
<keyword evidence="2" id="KW-1185">Reference proteome</keyword>
<gene>
    <name evidence="1" type="ORF">BXY53_1410</name>
</gene>